<reference evidence="2" key="1">
    <citation type="journal article" date="2019" name="Int. J. Syst. Evol. Microbiol.">
        <title>The Global Catalogue of Microorganisms (GCM) 10K type strain sequencing project: providing services to taxonomists for standard genome sequencing and annotation.</title>
        <authorList>
            <consortium name="The Broad Institute Genomics Platform"/>
            <consortium name="The Broad Institute Genome Sequencing Center for Infectious Disease"/>
            <person name="Wu L."/>
            <person name="Ma J."/>
        </authorList>
    </citation>
    <scope>NUCLEOTIDE SEQUENCE [LARGE SCALE GENOMIC DNA]</scope>
    <source>
        <strain evidence="2">JCM 18298</strain>
    </source>
</reference>
<keyword evidence="2" id="KW-1185">Reference proteome</keyword>
<evidence type="ECO:0000313" key="2">
    <source>
        <dbReference type="Proteomes" id="UP001500603"/>
    </source>
</evidence>
<name>A0ABP9KTH4_9NOCA</name>
<organism evidence="1 2">
    <name type="scientific">Nocardia callitridis</name>
    <dbReference type="NCBI Taxonomy" id="648753"/>
    <lineage>
        <taxon>Bacteria</taxon>
        <taxon>Bacillati</taxon>
        <taxon>Actinomycetota</taxon>
        <taxon>Actinomycetes</taxon>
        <taxon>Mycobacteriales</taxon>
        <taxon>Nocardiaceae</taxon>
        <taxon>Nocardia</taxon>
    </lineage>
</organism>
<protein>
    <recommendedName>
        <fullName evidence="3">N-acetyltransferase domain-containing protein</fullName>
    </recommendedName>
</protein>
<dbReference type="Proteomes" id="UP001500603">
    <property type="component" value="Unassembled WGS sequence"/>
</dbReference>
<evidence type="ECO:0008006" key="3">
    <source>
        <dbReference type="Google" id="ProtNLM"/>
    </source>
</evidence>
<proteinExistence type="predicted"/>
<gene>
    <name evidence="1" type="ORF">GCM10023318_48580</name>
</gene>
<dbReference type="RefSeq" id="WP_345498127.1">
    <property type="nucleotide sequence ID" value="NZ_BAABJM010000005.1"/>
</dbReference>
<sequence>MNSTEIRWSTITERGEARNYPFHEFTCADPRPKTLAGRKLPHPKSWEWNAQGIIRQSSNRLKAGSLLVVGWANADDEILAVAHLIPEVSTALFSVHVAAIGVSAAVRGQGGTVADRTLEEVHKVVLERAREVSAGAVLATANVHTRNFPSQRLFERAGYEPRSVPSGELQQWICRLDT</sequence>
<evidence type="ECO:0000313" key="1">
    <source>
        <dbReference type="EMBL" id="GAA5063627.1"/>
    </source>
</evidence>
<dbReference type="InterPro" id="IPR016181">
    <property type="entry name" value="Acyl_CoA_acyltransferase"/>
</dbReference>
<comment type="caution">
    <text evidence="1">The sequence shown here is derived from an EMBL/GenBank/DDBJ whole genome shotgun (WGS) entry which is preliminary data.</text>
</comment>
<dbReference type="SUPFAM" id="SSF55729">
    <property type="entry name" value="Acyl-CoA N-acyltransferases (Nat)"/>
    <property type="match status" value="1"/>
</dbReference>
<dbReference type="Gene3D" id="3.40.630.30">
    <property type="match status" value="1"/>
</dbReference>
<dbReference type="EMBL" id="BAABJM010000005">
    <property type="protein sequence ID" value="GAA5063627.1"/>
    <property type="molecule type" value="Genomic_DNA"/>
</dbReference>
<accession>A0ABP9KTH4</accession>